<dbReference type="AlphaFoldDB" id="A0A251S021"/>
<evidence type="ECO:0000313" key="3">
    <source>
        <dbReference type="Proteomes" id="UP000215914"/>
    </source>
</evidence>
<dbReference type="Proteomes" id="UP000215914">
    <property type="component" value="Chromosome 16"/>
</dbReference>
<dbReference type="EMBL" id="CM007905">
    <property type="protein sequence ID" value="OTF92008.1"/>
    <property type="molecule type" value="Genomic_DNA"/>
</dbReference>
<feature type="region of interest" description="Disordered" evidence="1">
    <location>
        <begin position="84"/>
        <end position="147"/>
    </location>
</feature>
<reference evidence="3" key="1">
    <citation type="journal article" date="2017" name="Nature">
        <title>The sunflower genome provides insights into oil metabolism, flowering and Asterid evolution.</title>
        <authorList>
            <person name="Badouin H."/>
            <person name="Gouzy J."/>
            <person name="Grassa C.J."/>
            <person name="Murat F."/>
            <person name="Staton S.E."/>
            <person name="Cottret L."/>
            <person name="Lelandais-Briere C."/>
            <person name="Owens G.L."/>
            <person name="Carrere S."/>
            <person name="Mayjonade B."/>
            <person name="Legrand L."/>
            <person name="Gill N."/>
            <person name="Kane N.C."/>
            <person name="Bowers J.E."/>
            <person name="Hubner S."/>
            <person name="Bellec A."/>
            <person name="Berard A."/>
            <person name="Berges H."/>
            <person name="Blanchet N."/>
            <person name="Boniface M.C."/>
            <person name="Brunel D."/>
            <person name="Catrice O."/>
            <person name="Chaidir N."/>
            <person name="Claudel C."/>
            <person name="Donnadieu C."/>
            <person name="Faraut T."/>
            <person name="Fievet G."/>
            <person name="Helmstetter N."/>
            <person name="King M."/>
            <person name="Knapp S.J."/>
            <person name="Lai Z."/>
            <person name="Le Paslier M.C."/>
            <person name="Lippi Y."/>
            <person name="Lorenzon L."/>
            <person name="Mandel J.R."/>
            <person name="Marage G."/>
            <person name="Marchand G."/>
            <person name="Marquand E."/>
            <person name="Bret-Mestries E."/>
            <person name="Morien E."/>
            <person name="Nambeesan S."/>
            <person name="Nguyen T."/>
            <person name="Pegot-Espagnet P."/>
            <person name="Pouilly N."/>
            <person name="Raftis F."/>
            <person name="Sallet E."/>
            <person name="Schiex T."/>
            <person name="Thomas J."/>
            <person name="Vandecasteele C."/>
            <person name="Vares D."/>
            <person name="Vear F."/>
            <person name="Vautrin S."/>
            <person name="Crespi M."/>
            <person name="Mangin B."/>
            <person name="Burke J.M."/>
            <person name="Salse J."/>
            <person name="Munos S."/>
            <person name="Vincourt P."/>
            <person name="Rieseberg L.H."/>
            <person name="Langlade N.B."/>
        </authorList>
    </citation>
    <scope>NUCLEOTIDE SEQUENCE [LARGE SCALE GENOMIC DNA]</scope>
    <source>
        <strain evidence="3">cv. SF193</strain>
    </source>
</reference>
<dbReference type="InParanoid" id="A0A251S021"/>
<evidence type="ECO:0000256" key="1">
    <source>
        <dbReference type="SAM" id="MobiDB-lite"/>
    </source>
</evidence>
<proteinExistence type="predicted"/>
<sequence length="147" mass="16343">MVDSGYSRSTPFLQWVPREYSGLSLLTVLVNATGYLKAATVNSVHNLRPKSKQNPKPPHMALRRHTPFPCFSLSRFHRRHEIGFRPAPSLLRSRKPQTNLTFSPHSPSRSPSSLRQDITPGDDVTARAADSDGARVRQTASNGGNNR</sequence>
<accession>A0A251S021</accession>
<name>A0A251S021_HELAN</name>
<gene>
    <name evidence="2" type="ORF">HannXRQ_Chr16g0517181</name>
</gene>
<evidence type="ECO:0000313" key="2">
    <source>
        <dbReference type="EMBL" id="OTF92008.1"/>
    </source>
</evidence>
<protein>
    <submittedName>
        <fullName evidence="2">Uncharacterized protein</fullName>
    </submittedName>
</protein>
<organism evidence="2 3">
    <name type="scientific">Helianthus annuus</name>
    <name type="common">Common sunflower</name>
    <dbReference type="NCBI Taxonomy" id="4232"/>
    <lineage>
        <taxon>Eukaryota</taxon>
        <taxon>Viridiplantae</taxon>
        <taxon>Streptophyta</taxon>
        <taxon>Embryophyta</taxon>
        <taxon>Tracheophyta</taxon>
        <taxon>Spermatophyta</taxon>
        <taxon>Magnoliopsida</taxon>
        <taxon>eudicotyledons</taxon>
        <taxon>Gunneridae</taxon>
        <taxon>Pentapetalae</taxon>
        <taxon>asterids</taxon>
        <taxon>campanulids</taxon>
        <taxon>Asterales</taxon>
        <taxon>Asteraceae</taxon>
        <taxon>Asteroideae</taxon>
        <taxon>Heliantheae alliance</taxon>
        <taxon>Heliantheae</taxon>
        <taxon>Helianthus</taxon>
    </lineage>
</organism>
<feature type="compositionally biased region" description="Polar residues" evidence="1">
    <location>
        <begin position="138"/>
        <end position="147"/>
    </location>
</feature>
<keyword evidence="3" id="KW-1185">Reference proteome</keyword>
<feature type="compositionally biased region" description="Low complexity" evidence="1">
    <location>
        <begin position="103"/>
        <end position="113"/>
    </location>
</feature>